<dbReference type="Gene3D" id="1.10.3210.10">
    <property type="entry name" value="Hypothetical protein af1432"/>
    <property type="match status" value="1"/>
</dbReference>
<dbReference type="Gene3D" id="1.10.1660.10">
    <property type="match status" value="1"/>
</dbReference>
<dbReference type="SUPFAM" id="SSF109604">
    <property type="entry name" value="HD-domain/PDEase-like"/>
    <property type="match status" value="1"/>
</dbReference>
<keyword evidence="4" id="KW-1185">Reference proteome</keyword>
<dbReference type="PANTHER" id="PTHR45228">
    <property type="entry name" value="CYCLIC DI-GMP PHOSPHODIESTERASE TM_0186-RELATED"/>
    <property type="match status" value="1"/>
</dbReference>
<proteinExistence type="predicted"/>
<dbReference type="InterPro" id="IPR052020">
    <property type="entry name" value="Cyclic_di-GMP/3'3'-cGAMP_PDE"/>
</dbReference>
<dbReference type="InterPro" id="IPR006674">
    <property type="entry name" value="HD_domain"/>
</dbReference>
<dbReference type="CDD" id="cd00077">
    <property type="entry name" value="HDc"/>
    <property type="match status" value="1"/>
</dbReference>
<dbReference type="Pfam" id="PF13487">
    <property type="entry name" value="HD_5"/>
    <property type="match status" value="1"/>
</dbReference>
<dbReference type="Proteomes" id="UP001147700">
    <property type="component" value="Unassembled WGS sequence"/>
</dbReference>
<reference evidence="3" key="1">
    <citation type="submission" date="2022-10" db="EMBL/GenBank/DDBJ databases">
        <title>The WGS of Solirubrobacter sp. CPCC 204708.</title>
        <authorList>
            <person name="Jiang Z."/>
        </authorList>
    </citation>
    <scope>NUCLEOTIDE SEQUENCE</scope>
    <source>
        <strain evidence="3">CPCC 204708</strain>
    </source>
</reference>
<accession>A0ABT4RDU4</accession>
<dbReference type="InterPro" id="IPR003607">
    <property type="entry name" value="HD/PDEase_dom"/>
</dbReference>
<gene>
    <name evidence="3" type="ORF">OJ962_03435</name>
</gene>
<evidence type="ECO:0000313" key="4">
    <source>
        <dbReference type="Proteomes" id="UP001147700"/>
    </source>
</evidence>
<dbReference type="InterPro" id="IPR041657">
    <property type="entry name" value="HTH_17"/>
</dbReference>
<protein>
    <submittedName>
        <fullName evidence="3">HD domain-containing protein</fullName>
    </submittedName>
</protein>
<evidence type="ECO:0000259" key="1">
    <source>
        <dbReference type="PROSITE" id="PS51831"/>
    </source>
</evidence>
<dbReference type="PANTHER" id="PTHR45228:SF1">
    <property type="entry name" value="CYCLIC DI-GMP PHOSPHODIESTERASE TM_0186"/>
    <property type="match status" value="1"/>
</dbReference>
<dbReference type="SUPFAM" id="SSF46955">
    <property type="entry name" value="Putative DNA-binding domain"/>
    <property type="match status" value="1"/>
</dbReference>
<dbReference type="Pfam" id="PF12728">
    <property type="entry name" value="HTH_17"/>
    <property type="match status" value="1"/>
</dbReference>
<dbReference type="InterPro" id="IPR037522">
    <property type="entry name" value="HD_GYP_dom"/>
</dbReference>
<dbReference type="PROSITE" id="PS51831">
    <property type="entry name" value="HD"/>
    <property type="match status" value="1"/>
</dbReference>
<organism evidence="3 4">
    <name type="scientific">Solirubrobacter deserti</name>
    <dbReference type="NCBI Taxonomy" id="2282478"/>
    <lineage>
        <taxon>Bacteria</taxon>
        <taxon>Bacillati</taxon>
        <taxon>Actinomycetota</taxon>
        <taxon>Thermoleophilia</taxon>
        <taxon>Solirubrobacterales</taxon>
        <taxon>Solirubrobacteraceae</taxon>
        <taxon>Solirubrobacter</taxon>
    </lineage>
</organism>
<dbReference type="InterPro" id="IPR009061">
    <property type="entry name" value="DNA-bd_dom_put_sf"/>
</dbReference>
<dbReference type="NCBIfam" id="TIGR01764">
    <property type="entry name" value="excise"/>
    <property type="match status" value="1"/>
</dbReference>
<dbReference type="InterPro" id="IPR010093">
    <property type="entry name" value="SinI_DNA-bd"/>
</dbReference>
<dbReference type="EMBL" id="JAPCID010000005">
    <property type="protein sequence ID" value="MDA0136536.1"/>
    <property type="molecule type" value="Genomic_DNA"/>
</dbReference>
<dbReference type="PROSITE" id="PS51832">
    <property type="entry name" value="HD_GYP"/>
    <property type="match status" value="1"/>
</dbReference>
<evidence type="ECO:0000259" key="2">
    <source>
        <dbReference type="PROSITE" id="PS51832"/>
    </source>
</evidence>
<dbReference type="CDD" id="cd04762">
    <property type="entry name" value="HTH_MerR-trunc"/>
    <property type="match status" value="1"/>
</dbReference>
<comment type="caution">
    <text evidence="3">The sequence shown here is derived from an EMBL/GenBank/DDBJ whole genome shotgun (WGS) entry which is preliminary data.</text>
</comment>
<sequence length="381" mass="40992">MASSSHLQRVSAYSALLAEALDLDVDVLRVASRLHDVGMAGVPDAIVNKPGSLTADERREMEEHAELGCALLAGAGVEPLETAAEIALAHHERWDGKGYPRSLAGEEIPLAARVVAVADTFDALTTDRPYRPAGTVDAAAEILRDERGHQLDPAVVDALLERLDEVVAILEEFPSPATGRPEPAPLVDGAPMTLQAAAATLAISPSRLRRWADEGRITVVRTAGGHRRFPIEAVRKLAAERGVRPNVRPVDPPQEPLPVLRQQVSAHGSKMAAAAAAAVYREGPPGWFSSEGAKSDLEEWLDTLEASCETGRYTPVLQASDALMRRAQSHAASLLERHAFLERFGQVSVRTLVQAGANRNEIASTRRLFTSLQQALLQARD</sequence>
<name>A0ABT4RDU4_9ACTN</name>
<feature type="domain" description="HD" evidence="1">
    <location>
        <begin position="3"/>
        <end position="124"/>
    </location>
</feature>
<feature type="domain" description="HD-GYP" evidence="2">
    <location>
        <begin position="1"/>
        <end position="175"/>
    </location>
</feature>
<dbReference type="SMART" id="SM00471">
    <property type="entry name" value="HDc"/>
    <property type="match status" value="1"/>
</dbReference>
<evidence type="ECO:0000313" key="3">
    <source>
        <dbReference type="EMBL" id="MDA0136536.1"/>
    </source>
</evidence>